<dbReference type="InterPro" id="IPR004299">
    <property type="entry name" value="MBOAT_fam"/>
</dbReference>
<feature type="transmembrane region" description="Helical" evidence="14">
    <location>
        <begin position="105"/>
        <end position="127"/>
    </location>
</feature>
<dbReference type="PANTHER" id="PTHR13285:SF23">
    <property type="entry name" value="TEICHOIC ACID D-ALANYLTRANSFERASE"/>
    <property type="match status" value="1"/>
</dbReference>
<dbReference type="PANTHER" id="PTHR13285">
    <property type="entry name" value="ACYLTRANSFERASE"/>
    <property type="match status" value="1"/>
</dbReference>
<feature type="transmembrane region" description="Helical" evidence="14">
    <location>
        <begin position="67"/>
        <end position="85"/>
    </location>
</feature>
<keyword evidence="8" id="KW-0016">Alginate biosynthesis</keyword>
<dbReference type="Pfam" id="PF03062">
    <property type="entry name" value="MBOAT"/>
    <property type="match status" value="1"/>
</dbReference>
<evidence type="ECO:0000256" key="12">
    <source>
        <dbReference type="ARBA" id="ARBA00031030"/>
    </source>
</evidence>
<keyword evidence="5 13" id="KW-1003">Cell membrane</keyword>
<evidence type="ECO:0000256" key="10">
    <source>
        <dbReference type="ARBA" id="ARBA00023136"/>
    </source>
</evidence>
<dbReference type="PIRSF" id="PIRSF500217">
    <property type="entry name" value="AlgI"/>
    <property type="match status" value="1"/>
</dbReference>
<reference evidence="15 16" key="1">
    <citation type="submission" date="2016-02" db="EMBL/GenBank/DDBJ databases">
        <title>Genome sequencing of a beta-galactosidase producing bacteria Rhizobium sp. 59.</title>
        <authorList>
            <person name="Wang D."/>
            <person name="Kot W."/>
            <person name="Qin Y."/>
            <person name="Hansen L."/>
            <person name="Naqvi K."/>
            <person name="Rensing C."/>
        </authorList>
    </citation>
    <scope>NUCLEOTIDE SEQUENCE [LARGE SCALE GENOMIC DNA]</scope>
    <source>
        <strain evidence="15 16">59</strain>
    </source>
</reference>
<evidence type="ECO:0000313" key="16">
    <source>
        <dbReference type="Proteomes" id="UP000182661"/>
    </source>
</evidence>
<dbReference type="AlphaFoldDB" id="A0A657LLW1"/>
<gene>
    <name evidence="15" type="ORF">AX760_23200</name>
</gene>
<name>A0A657LLW1_9HYPH</name>
<evidence type="ECO:0000256" key="11">
    <source>
        <dbReference type="ARBA" id="ARBA00023315"/>
    </source>
</evidence>
<dbReference type="GO" id="GO:0016746">
    <property type="term" value="F:acyltransferase activity"/>
    <property type="evidence" value="ECO:0007669"/>
    <property type="project" value="UniProtKB-KW"/>
</dbReference>
<feature type="transmembrane region" description="Helical" evidence="14">
    <location>
        <begin position="37"/>
        <end position="55"/>
    </location>
</feature>
<accession>A0A657LLW1</accession>
<evidence type="ECO:0000313" key="15">
    <source>
        <dbReference type="EMBL" id="OJF91674.1"/>
    </source>
</evidence>
<keyword evidence="9 14" id="KW-1133">Transmembrane helix</keyword>
<evidence type="ECO:0000256" key="3">
    <source>
        <dbReference type="ARBA" id="ARBA00010323"/>
    </source>
</evidence>
<protein>
    <recommendedName>
        <fullName evidence="4">Probable alginate O-acetylase AlgI</fullName>
    </recommendedName>
    <alternativeName>
        <fullName evidence="12">Alginate biosynthesis protein AlgI</fullName>
    </alternativeName>
</protein>
<organism evidence="15 16">
    <name type="scientific">Pararhizobium antarcticum</name>
    <dbReference type="NCBI Taxonomy" id="1798805"/>
    <lineage>
        <taxon>Bacteria</taxon>
        <taxon>Pseudomonadati</taxon>
        <taxon>Pseudomonadota</taxon>
        <taxon>Alphaproteobacteria</taxon>
        <taxon>Hyphomicrobiales</taxon>
        <taxon>Rhizobiaceae</taxon>
        <taxon>Rhizobium/Agrobacterium group</taxon>
        <taxon>Pararhizobium</taxon>
    </lineage>
</organism>
<proteinExistence type="inferred from homology"/>
<evidence type="ECO:0000256" key="9">
    <source>
        <dbReference type="ARBA" id="ARBA00022989"/>
    </source>
</evidence>
<feature type="transmembrane region" description="Helical" evidence="14">
    <location>
        <begin position="394"/>
        <end position="414"/>
    </location>
</feature>
<comment type="pathway">
    <text evidence="2">Glycan biosynthesis; alginate biosynthesis.</text>
</comment>
<dbReference type="PIRSF" id="PIRSF016636">
    <property type="entry name" value="AlgI_DltB"/>
    <property type="match status" value="1"/>
</dbReference>
<evidence type="ECO:0000256" key="8">
    <source>
        <dbReference type="ARBA" id="ARBA00022841"/>
    </source>
</evidence>
<keyword evidence="6 13" id="KW-0808">Transferase</keyword>
<keyword evidence="10 13" id="KW-0472">Membrane</keyword>
<comment type="subcellular location">
    <subcellularLocation>
        <location evidence="1">Cell membrane</location>
        <topology evidence="1">Multi-pass membrane protein</topology>
    </subcellularLocation>
</comment>
<comment type="similarity">
    <text evidence="3 13">Belongs to the membrane-bound acyltransferase family.</text>
</comment>
<evidence type="ECO:0000256" key="5">
    <source>
        <dbReference type="ARBA" id="ARBA00022475"/>
    </source>
</evidence>
<evidence type="ECO:0000256" key="6">
    <source>
        <dbReference type="ARBA" id="ARBA00022679"/>
    </source>
</evidence>
<evidence type="ECO:0000256" key="13">
    <source>
        <dbReference type="PIRNR" id="PIRNR016636"/>
    </source>
</evidence>
<feature type="transmembrane region" description="Helical" evidence="14">
    <location>
        <begin position="434"/>
        <end position="453"/>
    </location>
</feature>
<dbReference type="InterPro" id="IPR024194">
    <property type="entry name" value="Ac/AlaTfrase_AlgI/DltB"/>
</dbReference>
<dbReference type="InterPro" id="IPR028362">
    <property type="entry name" value="AlgI"/>
</dbReference>
<comment type="caution">
    <text evidence="15">The sequence shown here is derived from an EMBL/GenBank/DDBJ whole genome shotgun (WGS) entry which is preliminary data.</text>
</comment>
<dbReference type="EMBL" id="LSRP01000123">
    <property type="protein sequence ID" value="OJF91674.1"/>
    <property type="molecule type" value="Genomic_DNA"/>
</dbReference>
<evidence type="ECO:0000256" key="1">
    <source>
        <dbReference type="ARBA" id="ARBA00004651"/>
    </source>
</evidence>
<keyword evidence="16" id="KW-1185">Reference proteome</keyword>
<dbReference type="InterPro" id="IPR051085">
    <property type="entry name" value="MB_O-acyltransferase"/>
</dbReference>
<evidence type="ECO:0000256" key="2">
    <source>
        <dbReference type="ARBA" id="ARBA00005182"/>
    </source>
</evidence>
<evidence type="ECO:0000256" key="7">
    <source>
        <dbReference type="ARBA" id="ARBA00022692"/>
    </source>
</evidence>
<evidence type="ECO:0000256" key="14">
    <source>
        <dbReference type="SAM" id="Phobius"/>
    </source>
</evidence>
<evidence type="ECO:0000256" key="4">
    <source>
        <dbReference type="ARBA" id="ARBA00016084"/>
    </source>
</evidence>
<feature type="transmembrane region" description="Helical" evidence="14">
    <location>
        <begin position="343"/>
        <end position="361"/>
    </location>
</feature>
<dbReference type="Proteomes" id="UP000182661">
    <property type="component" value="Unassembled WGS sequence"/>
</dbReference>
<keyword evidence="11 13" id="KW-0012">Acyltransferase</keyword>
<sequence>MFLPLALATYYLVPFRFRSLVILAFSYSFYAWWRLDYLMLLVLVTVWTYAFGKRIYENPDPVRKRRLLIISLMGPLAALAYFKYFNFFVDSLSVFLNEGKNFSALYANIILPIGISFYVFQAVSYLVDIYRNDAAPSRNFVDFAAFKALFPQLVAGPVLRYKDLANQFIAREHSFLLFSEGCVRFFTGLAKKVLIADSVAPIADAIFAKADPTFVEAWLGAIAYSTQLYFDFSGYSSMAVGLGMMMGFRFIENFQFPYISRSITEFWRRWHLSLSAWLRDYLYIPLGGSRKGPRRTYVNLFVTMVLGGLWHGANWTFVLWGIWHGGLLVVERLLGVTQTTRRPPVAMFTTLILVMLGWVMFRATDVSAAIDMYRGLVGLNGFEMQADIAWQVKNFALVCLALGIVAAFTEPYVGNILTLNVPRDRGVFQRTMRYGSVASVIVCTLGLVSMLKLSADNDSPFLYFQF</sequence>
<keyword evidence="7 14" id="KW-0812">Transmembrane</keyword>
<feature type="transmembrane region" description="Helical" evidence="14">
    <location>
        <begin position="297"/>
        <end position="323"/>
    </location>
</feature>
<dbReference type="GO" id="GO:0042121">
    <property type="term" value="P:alginic acid biosynthetic process"/>
    <property type="evidence" value="ECO:0007669"/>
    <property type="project" value="UniProtKB-KW"/>
</dbReference>
<dbReference type="GO" id="GO:0005886">
    <property type="term" value="C:plasma membrane"/>
    <property type="evidence" value="ECO:0007669"/>
    <property type="project" value="UniProtKB-SubCell"/>
</dbReference>